<evidence type="ECO:0000256" key="3">
    <source>
        <dbReference type="ARBA" id="ARBA00023136"/>
    </source>
</evidence>
<keyword evidence="3" id="KW-0472">Membrane</keyword>
<feature type="domain" description="Gasdermin pore forming" evidence="4">
    <location>
        <begin position="4"/>
        <end position="228"/>
    </location>
</feature>
<proteinExistence type="inferred from homology"/>
<dbReference type="OrthoDB" id="9436533at2759"/>
<comment type="similarity">
    <text evidence="2">Belongs to the gasdermin family.</text>
</comment>
<comment type="caution">
    <text evidence="5">The sequence shown here is derived from an EMBL/GenBank/DDBJ whole genome shotgun (WGS) entry which is preliminary data.</text>
</comment>
<dbReference type="EMBL" id="LSMT01000113">
    <property type="protein sequence ID" value="PFX27013.1"/>
    <property type="molecule type" value="Genomic_DNA"/>
</dbReference>
<accession>A0A2B4SD93</accession>
<name>A0A2B4SD93_STYPI</name>
<dbReference type="GO" id="GO:0012505">
    <property type="term" value="C:endomembrane system"/>
    <property type="evidence" value="ECO:0007669"/>
    <property type="project" value="UniProtKB-SubCell"/>
</dbReference>
<protein>
    <submittedName>
        <fullName evidence="5">Pejvakin</fullName>
    </submittedName>
</protein>
<organism evidence="5 6">
    <name type="scientific">Stylophora pistillata</name>
    <name type="common">Smooth cauliflower coral</name>
    <dbReference type="NCBI Taxonomy" id="50429"/>
    <lineage>
        <taxon>Eukaryota</taxon>
        <taxon>Metazoa</taxon>
        <taxon>Cnidaria</taxon>
        <taxon>Anthozoa</taxon>
        <taxon>Hexacorallia</taxon>
        <taxon>Scleractinia</taxon>
        <taxon>Astrocoeniina</taxon>
        <taxon>Pocilloporidae</taxon>
        <taxon>Stylophora</taxon>
    </lineage>
</organism>
<sequence length="470" mass="52330">MALFEACSKQFVKDTGRSTLRPILDLNTSTRSSILCVVTKKRSRWFWKTDTYKSTPFTLNELLTKPVHIKGHIEKSTFISNYKNEPKFHISGKLGGKIASEFGIDASAVDSFTISMDVGTVLKREVTWVNLKKALADTTLNLGHEYVQYICTKQRRSLCIIYETVATQGDTDLASDSREEGDASVSTGKPKFSISLSGSVELEHHRSYELPSNTILGYACYEAQFDLDTGTFELVLPDATDGGGEVGMNYCLFDEPDGQKDKALKAVFDDLLKSPLLGKIIGLYKEILSYPQAVAPLRDMLEKALSAVEKKNFEPLEMKEFQTKAGPGYGPLKDLLPLIGFNIDDSGEGSLTFSQSPEDGLLQCCTALAEALVELSATQCQTLKEVTSQYLEPLLYLLKNTMFGKMTSIDDPLLQRLWTHSSNPAKKFLLSVGFDQVMEGNQKVLRLKWDFEHISLEDVYVAVFVMCTKI</sequence>
<dbReference type="InterPro" id="IPR042377">
    <property type="entry name" value="GSDME"/>
</dbReference>
<dbReference type="PANTHER" id="PTHR15207">
    <property type="entry name" value="NONSYNDROMIC HEARING IMPAIRMENT PROTEIN"/>
    <property type="match status" value="1"/>
</dbReference>
<evidence type="ECO:0000313" key="5">
    <source>
        <dbReference type="EMBL" id="PFX27013.1"/>
    </source>
</evidence>
<dbReference type="AlphaFoldDB" id="A0A2B4SD93"/>
<dbReference type="GO" id="GO:0012501">
    <property type="term" value="P:programmed cell death"/>
    <property type="evidence" value="ECO:0007669"/>
    <property type="project" value="InterPro"/>
</dbReference>
<dbReference type="STRING" id="50429.A0A2B4SD93"/>
<dbReference type="GO" id="GO:0005737">
    <property type="term" value="C:cytoplasm"/>
    <property type="evidence" value="ECO:0007669"/>
    <property type="project" value="TreeGrafter"/>
</dbReference>
<evidence type="ECO:0000256" key="1">
    <source>
        <dbReference type="ARBA" id="ARBA00004308"/>
    </source>
</evidence>
<gene>
    <name evidence="5" type="primary">DFNB59</name>
    <name evidence="5" type="ORF">AWC38_SpisGene8290</name>
</gene>
<keyword evidence="6" id="KW-1185">Reference proteome</keyword>
<dbReference type="Proteomes" id="UP000225706">
    <property type="component" value="Unassembled WGS sequence"/>
</dbReference>
<evidence type="ECO:0000313" key="6">
    <source>
        <dbReference type="Proteomes" id="UP000225706"/>
    </source>
</evidence>
<evidence type="ECO:0000259" key="4">
    <source>
        <dbReference type="Pfam" id="PF04598"/>
    </source>
</evidence>
<reference evidence="6" key="1">
    <citation type="journal article" date="2017" name="bioRxiv">
        <title>Comparative analysis of the genomes of Stylophora pistillata and Acropora digitifera provides evidence for extensive differences between species of corals.</title>
        <authorList>
            <person name="Voolstra C.R."/>
            <person name="Li Y."/>
            <person name="Liew Y.J."/>
            <person name="Baumgarten S."/>
            <person name="Zoccola D."/>
            <person name="Flot J.-F."/>
            <person name="Tambutte S."/>
            <person name="Allemand D."/>
            <person name="Aranda M."/>
        </authorList>
    </citation>
    <scope>NUCLEOTIDE SEQUENCE [LARGE SCALE GENOMIC DNA]</scope>
</reference>
<comment type="subcellular location">
    <subcellularLocation>
        <location evidence="1">Endomembrane system</location>
    </subcellularLocation>
</comment>
<dbReference type="PANTHER" id="PTHR15207:SF3">
    <property type="entry name" value="DEAFNESS, AUTOSOMAL DOMINANT 5-RELATED"/>
    <property type="match status" value="1"/>
</dbReference>
<evidence type="ECO:0000256" key="2">
    <source>
        <dbReference type="ARBA" id="ARBA00009279"/>
    </source>
</evidence>
<dbReference type="Pfam" id="PF04598">
    <property type="entry name" value="Gasdermin"/>
    <property type="match status" value="1"/>
</dbReference>
<dbReference type="InterPro" id="IPR040460">
    <property type="entry name" value="Gasdermin_pore"/>
</dbReference>